<protein>
    <submittedName>
        <fullName evidence="1">Uncharacterized protein</fullName>
    </submittedName>
</protein>
<gene>
    <name evidence="1" type="ORF">KM92DES2_10082</name>
</gene>
<name>A0A212IV53_9BACT</name>
<dbReference type="EMBL" id="FLUP01000001">
    <property type="protein sequence ID" value="SBV91073.1"/>
    <property type="molecule type" value="Genomic_DNA"/>
</dbReference>
<proteinExistence type="predicted"/>
<reference evidence="1" key="1">
    <citation type="submission" date="2016-04" db="EMBL/GenBank/DDBJ databases">
        <authorList>
            <person name="Evans L.H."/>
            <person name="Alamgir A."/>
            <person name="Owens N."/>
            <person name="Weber N.D."/>
            <person name="Virtaneva K."/>
            <person name="Barbian K."/>
            <person name="Babar A."/>
            <person name="Rosenke K."/>
        </authorList>
    </citation>
    <scope>NUCLEOTIDE SEQUENCE</scope>
    <source>
        <strain evidence="1">92-2</strain>
    </source>
</reference>
<sequence>MAYNLGGCRSIQLSYERNPDFVVIL</sequence>
<accession>A0A212IV53</accession>
<dbReference type="AlphaFoldDB" id="A0A212IV53"/>
<evidence type="ECO:0000313" key="1">
    <source>
        <dbReference type="EMBL" id="SBV91073.1"/>
    </source>
</evidence>
<organism evidence="1">
    <name type="scientific">uncultured Desulfovibrio sp</name>
    <dbReference type="NCBI Taxonomy" id="167968"/>
    <lineage>
        <taxon>Bacteria</taxon>
        <taxon>Pseudomonadati</taxon>
        <taxon>Thermodesulfobacteriota</taxon>
        <taxon>Desulfovibrionia</taxon>
        <taxon>Desulfovibrionales</taxon>
        <taxon>Desulfovibrionaceae</taxon>
        <taxon>Desulfovibrio</taxon>
        <taxon>environmental samples</taxon>
    </lineage>
</organism>